<feature type="region of interest" description="Disordered" evidence="1">
    <location>
        <begin position="68"/>
        <end position="159"/>
    </location>
</feature>
<dbReference type="AlphaFoldDB" id="A0AAD7X3W0"/>
<organism evidence="2 3">
    <name type="scientific">Trametes cubensis</name>
    <dbReference type="NCBI Taxonomy" id="1111947"/>
    <lineage>
        <taxon>Eukaryota</taxon>
        <taxon>Fungi</taxon>
        <taxon>Dikarya</taxon>
        <taxon>Basidiomycota</taxon>
        <taxon>Agaricomycotina</taxon>
        <taxon>Agaricomycetes</taxon>
        <taxon>Polyporales</taxon>
        <taxon>Polyporaceae</taxon>
        <taxon>Trametes</taxon>
    </lineage>
</organism>
<feature type="compositionally biased region" description="Gly residues" evidence="1">
    <location>
        <begin position="143"/>
        <end position="159"/>
    </location>
</feature>
<gene>
    <name evidence="2" type="ORF">ONZ51_g13474</name>
</gene>
<evidence type="ECO:0000256" key="1">
    <source>
        <dbReference type="SAM" id="MobiDB-lite"/>
    </source>
</evidence>
<feature type="compositionally biased region" description="Acidic residues" evidence="1">
    <location>
        <begin position="121"/>
        <end position="131"/>
    </location>
</feature>
<sequence>MSMSTVASITVERRQRYLQEEQDRTATDKYERREGSKDAREKPPADALGVFDPLLAERLPERGILHARATNAYGEPPRVPHREDTPRPYHTVTRGEPDSKARPRRASGDALGHPSAGGEVGEAETSEDEEGAGIGGVADDVVGTGGDELVLGGGGRGRR</sequence>
<proteinExistence type="predicted"/>
<reference evidence="2" key="1">
    <citation type="submission" date="2022-11" db="EMBL/GenBank/DDBJ databases">
        <title>Genome Sequence of Cubamyces cubensis.</title>
        <authorList>
            <person name="Buettner E."/>
        </authorList>
    </citation>
    <scope>NUCLEOTIDE SEQUENCE</scope>
    <source>
        <strain evidence="2">MPL-01</strain>
    </source>
</reference>
<feature type="compositionally biased region" description="Basic and acidic residues" evidence="1">
    <location>
        <begin position="78"/>
        <end position="101"/>
    </location>
</feature>
<evidence type="ECO:0000313" key="2">
    <source>
        <dbReference type="EMBL" id="KAJ8453663.1"/>
    </source>
</evidence>
<keyword evidence="3" id="KW-1185">Reference proteome</keyword>
<evidence type="ECO:0000313" key="3">
    <source>
        <dbReference type="Proteomes" id="UP001215151"/>
    </source>
</evidence>
<dbReference type="EMBL" id="JAPEVG010001210">
    <property type="protein sequence ID" value="KAJ8453663.1"/>
    <property type="molecule type" value="Genomic_DNA"/>
</dbReference>
<name>A0AAD7X3W0_9APHY</name>
<feature type="compositionally biased region" description="Basic and acidic residues" evidence="1">
    <location>
        <begin position="17"/>
        <end position="44"/>
    </location>
</feature>
<feature type="region of interest" description="Disordered" evidence="1">
    <location>
        <begin position="17"/>
        <end position="49"/>
    </location>
</feature>
<accession>A0AAD7X3W0</accession>
<dbReference type="Proteomes" id="UP001215151">
    <property type="component" value="Unassembled WGS sequence"/>
</dbReference>
<comment type="caution">
    <text evidence="2">The sequence shown here is derived from an EMBL/GenBank/DDBJ whole genome shotgun (WGS) entry which is preliminary data.</text>
</comment>
<protein>
    <submittedName>
        <fullName evidence="2">Uncharacterized protein</fullName>
    </submittedName>
</protein>